<proteinExistence type="predicted"/>
<gene>
    <name evidence="1" type="ORF">GON01_02230</name>
</gene>
<evidence type="ECO:0000313" key="1">
    <source>
        <dbReference type="EMBL" id="MVO76759.1"/>
    </source>
</evidence>
<accession>A0A6I4IX99</accession>
<reference evidence="1 2" key="1">
    <citation type="submission" date="2019-12" db="EMBL/GenBank/DDBJ databases">
        <authorList>
            <person name="Huq M.A."/>
        </authorList>
    </citation>
    <scope>NUCLEOTIDE SEQUENCE [LARGE SCALE GENOMIC DNA]</scope>
    <source>
        <strain evidence="1 2">MAH-20</strain>
    </source>
</reference>
<dbReference type="AlphaFoldDB" id="A0A6I4IX99"/>
<keyword evidence="2" id="KW-1185">Reference proteome</keyword>
<dbReference type="EMBL" id="WQMS01000001">
    <property type="protein sequence ID" value="MVO76759.1"/>
    <property type="molecule type" value="Genomic_DNA"/>
</dbReference>
<dbReference type="Proteomes" id="UP000441389">
    <property type="component" value="Unassembled WGS sequence"/>
</dbReference>
<sequence>MSYAQKPTWSEELQGRLGDAVGRWARGLVSSVSLTWKLSADVLRRALLKPRTVRILEIPAGKDGMRPARMSVIPKADAWLRENEAGRVPPLPLP</sequence>
<evidence type="ECO:0000313" key="2">
    <source>
        <dbReference type="Proteomes" id="UP000441389"/>
    </source>
</evidence>
<organism evidence="1 2">
    <name type="scientific">Sphingomonas horti</name>
    <dbReference type="NCBI Taxonomy" id="2682842"/>
    <lineage>
        <taxon>Bacteria</taxon>
        <taxon>Pseudomonadati</taxon>
        <taxon>Pseudomonadota</taxon>
        <taxon>Alphaproteobacteria</taxon>
        <taxon>Sphingomonadales</taxon>
        <taxon>Sphingomonadaceae</taxon>
        <taxon>Sphingomonas</taxon>
    </lineage>
</organism>
<comment type="caution">
    <text evidence="1">The sequence shown here is derived from an EMBL/GenBank/DDBJ whole genome shotgun (WGS) entry which is preliminary data.</text>
</comment>
<name>A0A6I4IX99_9SPHN</name>
<protein>
    <submittedName>
        <fullName evidence="1">Uncharacterized protein</fullName>
    </submittedName>
</protein>
<dbReference type="RefSeq" id="WP_157025551.1">
    <property type="nucleotide sequence ID" value="NZ_WQMS01000001.1"/>
</dbReference>